<name>Q5QLK4_ORYSJ</name>
<evidence type="ECO:0000313" key="1">
    <source>
        <dbReference type="EMBL" id="BAD73695.1"/>
    </source>
</evidence>
<proteinExistence type="predicted"/>
<protein>
    <submittedName>
        <fullName evidence="1">Uncharacterized protein B1003B09.4</fullName>
    </submittedName>
</protein>
<dbReference type="Proteomes" id="UP000817658">
    <property type="component" value="Chromosome 1"/>
</dbReference>
<dbReference type="AlphaFoldDB" id="Q5QLK4"/>
<reference evidence="1" key="1">
    <citation type="journal article" date="2002" name="Nature">
        <title>The genome sequence and structure of rice chromosome 1.</title>
        <authorList>
            <person name="Sasaki T."/>
            <person name="Matsumoto T."/>
            <person name="Yamamoto K."/>
            <person name="Sakata K."/>
            <person name="Baba T."/>
            <person name="Katayose Y."/>
            <person name="Wu J."/>
            <person name="Niimura Y."/>
            <person name="Cheng Z."/>
            <person name="Nagamura Y."/>
            <person name="Antonio B.A."/>
            <person name="Kanamori H."/>
            <person name="Hosokawa S."/>
            <person name="Masukawa M."/>
            <person name="Arikawa K."/>
            <person name="Chiden Y."/>
            <person name="Hayashi M."/>
            <person name="Okamoto M."/>
            <person name="Ando T."/>
            <person name="Aoki H."/>
            <person name="Arita K."/>
            <person name="Hamada M."/>
            <person name="Harada C."/>
            <person name="Hijishita S."/>
            <person name="Honda M."/>
            <person name="Ichikawa Y."/>
            <person name="Idonuma A."/>
            <person name="Iijima M."/>
            <person name="Ikeda M."/>
            <person name="Ikeno M."/>
            <person name="Itoh S."/>
            <person name="Itoh T."/>
            <person name="Itoh Y."/>
            <person name="Itoh Y."/>
            <person name="Iwabuchi A."/>
            <person name="Kamiya K."/>
            <person name="Karasawa W."/>
            <person name="Katagiri S."/>
            <person name="Kikuta A."/>
            <person name="Kobayashi N."/>
            <person name="Kono I."/>
            <person name="Machita K."/>
            <person name="Maehara T."/>
            <person name="Mizuno H."/>
            <person name="Mizubayashi T."/>
            <person name="Mukai Y."/>
            <person name="Nagasaki H."/>
            <person name="Nakashima M."/>
            <person name="Nakama Y."/>
            <person name="Nakamichi Y."/>
            <person name="Nakamura M."/>
            <person name="Namiki N."/>
            <person name="Negishi M."/>
            <person name="Ohta I."/>
            <person name="Ono N."/>
            <person name="Saji S."/>
            <person name="Sakai K."/>
            <person name="Shibata M."/>
            <person name="Shimokawa T."/>
            <person name="Shomura A."/>
            <person name="Song J."/>
            <person name="Takazaki Y."/>
            <person name="Terasawa K."/>
            <person name="Tsuji K."/>
            <person name="Waki K."/>
            <person name="Yamagata H."/>
            <person name="Yamane H."/>
            <person name="Yoshiki S."/>
            <person name="Yoshihara R."/>
            <person name="Yukawa K."/>
            <person name="Zhong H."/>
            <person name="Iwama H."/>
            <person name="Endo T."/>
            <person name="Ito H."/>
            <person name="Hahn J.H."/>
            <person name="Kim H.I."/>
            <person name="Eun M.Y."/>
            <person name="Yano M."/>
            <person name="Jiang J."/>
            <person name="Gojobori T."/>
        </authorList>
    </citation>
    <scope>NUCLEOTIDE SEQUENCE [LARGE SCALE GENOMIC DNA]</scope>
</reference>
<accession>Q5QLK4</accession>
<sequence length="64" mass="6651">MAGFSEGMSGGDVRGYCVSHRGGGDDDGYGDGTIGHTCAWMAAEAVTETTIKALTGRPSLERQR</sequence>
<dbReference type="EMBL" id="AP004222">
    <property type="protein sequence ID" value="BAD73695.1"/>
    <property type="molecule type" value="Genomic_DNA"/>
</dbReference>
<gene>
    <name evidence="1" type="primary">B1003B09.4</name>
</gene>
<organism evidence="1">
    <name type="scientific">Oryza sativa subsp. japonica</name>
    <name type="common">Rice</name>
    <dbReference type="NCBI Taxonomy" id="39947"/>
    <lineage>
        <taxon>Eukaryota</taxon>
        <taxon>Viridiplantae</taxon>
        <taxon>Streptophyta</taxon>
        <taxon>Embryophyta</taxon>
        <taxon>Tracheophyta</taxon>
        <taxon>Spermatophyta</taxon>
        <taxon>Magnoliopsida</taxon>
        <taxon>Liliopsida</taxon>
        <taxon>Poales</taxon>
        <taxon>Poaceae</taxon>
        <taxon>BOP clade</taxon>
        <taxon>Oryzoideae</taxon>
        <taxon>Oryzeae</taxon>
        <taxon>Oryzinae</taxon>
        <taxon>Oryza</taxon>
        <taxon>Oryza sativa</taxon>
    </lineage>
</organism>